<keyword evidence="3" id="KW-1185">Reference proteome</keyword>
<sequence length="494" mass="57572">MVAINNIALPTAVVLGLVSQALALPVQATQDIVDSGLLERAIEAEIQERDLEERKFSLGKVFKGAASAGKALLGFRDIAELDEREIEELVQRYYDDSEELDTRDLEERKFSLGKVFKGVAKTAGRLLFRDLAERDLEEMSERDVDELIARYIDDDSELDTRDLEERKFSLGKVFKGVAKTAGRLLFRDLAERDLEEMSERDIEDLVARYAEDNELDARDFEEELDERDLEERFFLTKAIGKVAKTAGKLLFRDLAERDIDEMSERDVEDLVARYFDEEDLEIRDFDDELEERDLEERKFSLGKVFKGVAKTAGRLLFRDLAERDLDELSERDIEEIFTRYAEDADLEAREFEEEMEERDFDEEIEERDVEDIDERDLEERFFLTKAIGKVAKTAGKLLFRDLSERDVDELNERDVEELVVRAFDESTELETRDFDDMIEERDLEERKFSLGKVFKGVAKTAGRLLFRDLAEEELSERDIEDIVTRAFEEYDDLE</sequence>
<evidence type="ECO:0000313" key="2">
    <source>
        <dbReference type="EMBL" id="VUC26903.1"/>
    </source>
</evidence>
<organism evidence="2 3">
    <name type="scientific">Bionectria ochroleuca</name>
    <name type="common">Gliocladium roseum</name>
    <dbReference type="NCBI Taxonomy" id="29856"/>
    <lineage>
        <taxon>Eukaryota</taxon>
        <taxon>Fungi</taxon>
        <taxon>Dikarya</taxon>
        <taxon>Ascomycota</taxon>
        <taxon>Pezizomycotina</taxon>
        <taxon>Sordariomycetes</taxon>
        <taxon>Hypocreomycetidae</taxon>
        <taxon>Hypocreales</taxon>
        <taxon>Bionectriaceae</taxon>
        <taxon>Clonostachys</taxon>
    </lineage>
</organism>
<protein>
    <submittedName>
        <fullName evidence="2">Uncharacterized protein</fullName>
    </submittedName>
</protein>
<name>A0ABY6U750_BIOOC</name>
<keyword evidence="1" id="KW-0732">Signal</keyword>
<reference evidence="2 3" key="1">
    <citation type="submission" date="2019-06" db="EMBL/GenBank/DDBJ databases">
        <authorList>
            <person name="Broberg M."/>
        </authorList>
    </citation>
    <scope>NUCLEOTIDE SEQUENCE [LARGE SCALE GENOMIC DNA]</scope>
</reference>
<feature type="chain" id="PRO_5046958806" evidence="1">
    <location>
        <begin position="24"/>
        <end position="494"/>
    </location>
</feature>
<proteinExistence type="predicted"/>
<comment type="caution">
    <text evidence="2">The sequence shown here is derived from an EMBL/GenBank/DDBJ whole genome shotgun (WGS) entry which is preliminary data.</text>
</comment>
<feature type="signal peptide" evidence="1">
    <location>
        <begin position="1"/>
        <end position="23"/>
    </location>
</feature>
<dbReference type="Proteomes" id="UP000766486">
    <property type="component" value="Unassembled WGS sequence"/>
</dbReference>
<evidence type="ECO:0000256" key="1">
    <source>
        <dbReference type="SAM" id="SignalP"/>
    </source>
</evidence>
<evidence type="ECO:0000313" key="3">
    <source>
        <dbReference type="Proteomes" id="UP000766486"/>
    </source>
</evidence>
<gene>
    <name evidence="2" type="ORF">CLO192961_LOCUS199746</name>
</gene>
<accession>A0ABY6U750</accession>
<dbReference type="EMBL" id="CABFNS010000760">
    <property type="protein sequence ID" value="VUC26903.1"/>
    <property type="molecule type" value="Genomic_DNA"/>
</dbReference>